<feature type="transmembrane region" description="Helical" evidence="2">
    <location>
        <begin position="157"/>
        <end position="180"/>
    </location>
</feature>
<keyword evidence="2" id="KW-0472">Membrane</keyword>
<keyword evidence="5" id="KW-1185">Reference proteome</keyword>
<feature type="transmembrane region" description="Helical" evidence="2">
    <location>
        <begin position="85"/>
        <end position="104"/>
    </location>
</feature>
<feature type="transmembrane region" description="Helical" evidence="2">
    <location>
        <begin position="6"/>
        <end position="28"/>
    </location>
</feature>
<dbReference type="STRING" id="741276.A0A2S5BDY3"/>
<evidence type="ECO:0000313" key="4">
    <source>
        <dbReference type="EMBL" id="POY74984.1"/>
    </source>
</evidence>
<dbReference type="PANTHER" id="PTHR40465:SF1">
    <property type="entry name" value="DUF6534 DOMAIN-CONTAINING PROTEIN"/>
    <property type="match status" value="1"/>
</dbReference>
<gene>
    <name evidence="4" type="ORF">BMF94_1960</name>
</gene>
<organism evidence="4 5">
    <name type="scientific">Rhodotorula taiwanensis</name>
    <dbReference type="NCBI Taxonomy" id="741276"/>
    <lineage>
        <taxon>Eukaryota</taxon>
        <taxon>Fungi</taxon>
        <taxon>Dikarya</taxon>
        <taxon>Basidiomycota</taxon>
        <taxon>Pucciniomycotina</taxon>
        <taxon>Microbotryomycetes</taxon>
        <taxon>Sporidiobolales</taxon>
        <taxon>Sporidiobolaceae</taxon>
        <taxon>Rhodotorula</taxon>
    </lineage>
</organism>
<dbReference type="Proteomes" id="UP000237144">
    <property type="component" value="Unassembled WGS sequence"/>
</dbReference>
<feature type="domain" description="DUF6534" evidence="3">
    <location>
        <begin position="164"/>
        <end position="251"/>
    </location>
</feature>
<dbReference type="EMBL" id="PJQD01000020">
    <property type="protein sequence ID" value="POY74984.1"/>
    <property type="molecule type" value="Genomic_DNA"/>
</dbReference>
<dbReference type="InterPro" id="IPR045339">
    <property type="entry name" value="DUF6534"/>
</dbReference>
<keyword evidence="2" id="KW-1133">Transmembrane helix</keyword>
<reference evidence="4 5" key="1">
    <citation type="journal article" date="2018" name="Front. Microbiol.">
        <title>Prospects for Fungal Bioremediation of Acidic Radioactive Waste Sites: Characterization and Genome Sequence of Rhodotorula taiwanensis MD1149.</title>
        <authorList>
            <person name="Tkavc R."/>
            <person name="Matrosova V.Y."/>
            <person name="Grichenko O.E."/>
            <person name="Gostincar C."/>
            <person name="Volpe R.P."/>
            <person name="Klimenkova P."/>
            <person name="Gaidamakova E.K."/>
            <person name="Zhou C.E."/>
            <person name="Stewart B.J."/>
            <person name="Lyman M.G."/>
            <person name="Malfatti S.A."/>
            <person name="Rubinfeld B."/>
            <person name="Courtot M."/>
            <person name="Singh J."/>
            <person name="Dalgard C.L."/>
            <person name="Hamilton T."/>
            <person name="Frey K.G."/>
            <person name="Gunde-Cimerman N."/>
            <person name="Dugan L."/>
            <person name="Daly M.J."/>
        </authorList>
    </citation>
    <scope>NUCLEOTIDE SEQUENCE [LARGE SCALE GENOMIC DNA]</scope>
    <source>
        <strain evidence="4 5">MD1149</strain>
    </source>
</reference>
<sequence length="346" mass="37791">MDISSVVGPILVGACLGSCACGIVLALAARYAARFSEDRLWIRFAVVTAVLFALLDAAVTCSWAYQWSVRLYGQPFGLLIRPWQLPSAIYFGAFTILACQHFFIYRLFAVSEQYRWWLAVPSSTCSIAGAAVAFYMASYVAQRPSMISLPSIGNVPWGWFGPTLTADLLITTSLLWFLNWGPRARLGVTPNASIRRIASSAARTNFLSFVLQLATCILYSRYNVTLNWFYLSPILNKIHIASFIATLNARQGNGPDSFDDYEHSSGGRGGPRSSRRSIGQLRSGISVHQDVTVATDAPDYAAATDSTSRFSDGIPLGAYKVHFDGEAGPEKGVAQVLTRVCGLERI</sequence>
<feature type="transmembrane region" description="Helical" evidence="2">
    <location>
        <begin position="116"/>
        <end position="137"/>
    </location>
</feature>
<evidence type="ECO:0000256" key="2">
    <source>
        <dbReference type="SAM" id="Phobius"/>
    </source>
</evidence>
<proteinExistence type="predicted"/>
<evidence type="ECO:0000256" key="1">
    <source>
        <dbReference type="SAM" id="MobiDB-lite"/>
    </source>
</evidence>
<protein>
    <recommendedName>
        <fullName evidence="3">DUF6534 domain-containing protein</fullName>
    </recommendedName>
</protein>
<dbReference type="PANTHER" id="PTHR40465">
    <property type="entry name" value="CHROMOSOME 1, WHOLE GENOME SHOTGUN SEQUENCE"/>
    <property type="match status" value="1"/>
</dbReference>
<dbReference type="Pfam" id="PF20152">
    <property type="entry name" value="DUF6534"/>
    <property type="match status" value="1"/>
</dbReference>
<dbReference type="AlphaFoldDB" id="A0A2S5BDY3"/>
<name>A0A2S5BDY3_9BASI</name>
<feature type="region of interest" description="Disordered" evidence="1">
    <location>
        <begin position="255"/>
        <end position="277"/>
    </location>
</feature>
<accession>A0A2S5BDY3</accession>
<evidence type="ECO:0000259" key="3">
    <source>
        <dbReference type="Pfam" id="PF20152"/>
    </source>
</evidence>
<feature type="transmembrane region" description="Helical" evidence="2">
    <location>
        <begin position="40"/>
        <end position="65"/>
    </location>
</feature>
<keyword evidence="2" id="KW-0812">Transmembrane</keyword>
<comment type="caution">
    <text evidence="4">The sequence shown here is derived from an EMBL/GenBank/DDBJ whole genome shotgun (WGS) entry which is preliminary data.</text>
</comment>
<evidence type="ECO:0000313" key="5">
    <source>
        <dbReference type="Proteomes" id="UP000237144"/>
    </source>
</evidence>
<dbReference type="OrthoDB" id="2535105at2759"/>